<accession>A0A8S1M271</accession>
<name>A0A8S1M271_PARPR</name>
<organism evidence="1 2">
    <name type="scientific">Paramecium primaurelia</name>
    <dbReference type="NCBI Taxonomy" id="5886"/>
    <lineage>
        <taxon>Eukaryota</taxon>
        <taxon>Sar</taxon>
        <taxon>Alveolata</taxon>
        <taxon>Ciliophora</taxon>
        <taxon>Intramacronucleata</taxon>
        <taxon>Oligohymenophorea</taxon>
        <taxon>Peniculida</taxon>
        <taxon>Parameciidae</taxon>
        <taxon>Paramecium</taxon>
    </lineage>
</organism>
<evidence type="ECO:0000313" key="1">
    <source>
        <dbReference type="EMBL" id="CAD8074898.1"/>
    </source>
</evidence>
<sequence>MFYSQQPYIYFPFYQTQMCYPIYYCSIQPSPQQQPATQEKLLQQSDQCNYNPQSNHTYDIDQDKSFDSYVENDKPSFITNEKKQSSKSTKTFKALDTTNFHKNFAKAIVAYAIRQQFLIFRILGEQKGQEFLELLQSLKNKLSNLTHFAKHTSNSDFQRTFRILGMNFLKKESTQYIYNSKIQQKSSHLKHKKIIKKTLLRI</sequence>
<dbReference type="AlphaFoldDB" id="A0A8S1M271"/>
<protein>
    <submittedName>
        <fullName evidence="1">Uncharacterized protein</fullName>
    </submittedName>
</protein>
<proteinExistence type="predicted"/>
<gene>
    <name evidence="1" type="ORF">PPRIM_AZ9-3.1.T0530209</name>
</gene>
<comment type="caution">
    <text evidence="1">The sequence shown here is derived from an EMBL/GenBank/DDBJ whole genome shotgun (WGS) entry which is preliminary data.</text>
</comment>
<reference evidence="1" key="1">
    <citation type="submission" date="2021-01" db="EMBL/GenBank/DDBJ databases">
        <authorList>
            <consortium name="Genoscope - CEA"/>
            <person name="William W."/>
        </authorList>
    </citation>
    <scope>NUCLEOTIDE SEQUENCE</scope>
</reference>
<evidence type="ECO:0000313" key="2">
    <source>
        <dbReference type="Proteomes" id="UP000688137"/>
    </source>
</evidence>
<dbReference type="Proteomes" id="UP000688137">
    <property type="component" value="Unassembled WGS sequence"/>
</dbReference>
<dbReference type="EMBL" id="CAJJDM010000053">
    <property type="protein sequence ID" value="CAD8074898.1"/>
    <property type="molecule type" value="Genomic_DNA"/>
</dbReference>
<keyword evidence="2" id="KW-1185">Reference proteome</keyword>
<dbReference type="OMA" id="TFRILGM"/>